<dbReference type="Pfam" id="PF09652">
    <property type="entry name" value="Cas_VVA1548"/>
    <property type="match status" value="1"/>
</dbReference>
<proteinExistence type="predicted"/>
<dbReference type="RefSeq" id="WP_013159804.1">
    <property type="nucleotide sequence ID" value="NC_014214.1"/>
</dbReference>
<dbReference type="HOGENOM" id="CLU_409280_0_0_0"/>
<geneLocation type="plasmid" evidence="1 2">
    <name>pMESIL02</name>
</geneLocation>
<organism evidence="1 2">
    <name type="scientific">Allomeiothermus silvanus (strain ATCC 700542 / DSM 9946 / NBRC 106475 / NCIMB 13440 / VI-R2)</name>
    <name type="common">Thermus silvanus</name>
    <dbReference type="NCBI Taxonomy" id="526227"/>
    <lineage>
        <taxon>Bacteria</taxon>
        <taxon>Thermotogati</taxon>
        <taxon>Deinococcota</taxon>
        <taxon>Deinococci</taxon>
        <taxon>Thermales</taxon>
        <taxon>Thermaceae</taxon>
        <taxon>Allomeiothermus</taxon>
    </lineage>
</organism>
<accession>D7BJH1</accession>
<dbReference type="EMBL" id="CP002044">
    <property type="protein sequence ID" value="ADH65327.1"/>
    <property type="molecule type" value="Genomic_DNA"/>
</dbReference>
<sequence length="671" mass="76492">MIVITQHKGLVEYLEEKGFQADKVIPHATPEDIRGQDVVGVLPYHLAAEANTVTVVTLDPPPARGEDLSKDEVAARARGIETYVVLSNEKIREVFNELREYGTQLGLKDEHGVNSVLLGTLYREDSGDRLAVAANPDMARLVEQYSGKEPIERLDYVNPGTHLYGHAPMHAAAYANMVSVPEFHLTAEERKQRLSPEELESRAEWKQYVVYPESEYNFRVQLAKQQLDALAYIQEQGLYHDQTHRILAEAREVALQYRAEMYFNREEGQVVVTPDPVSDPYLKIPADRRMYLIQDIDSKVPVLETLVHENGQWKLQPSHTEATWAPVVRSLEELDRLTEGQFQHPRRWEVPDVPHYTLESRPGVVFVQEGDSWKALPDYKLFAKEAEPAPRDLEPQLEYVGKSPELALPSFAQWYAAHDLARAHSHEWGNPTPDQLADALHQSQTNREAEMRILSARVHMCGPVGGIFPEGTVENDRYVLSHTTGTGRLSWEVDQQGNLHLEVRRPSHHPLQGPQDHSGEGYAVLIAEYDSSTRQWKMREVGNDDALPRHVEVLLEAANATERTIPAELREELRAKALENEATQALRNMEALEERFGSSNLTRLSEAVRQGEITFDERWRNIQYDHDLEKALGTELLESFCDAYRDTPPIAEKIREYALNRENSREVSLER</sequence>
<keyword evidence="1" id="KW-0614">Plasmid</keyword>
<dbReference type="InterPro" id="IPR013443">
    <property type="entry name" value="CRISPR-assoc_prot_Csx16"/>
</dbReference>
<dbReference type="AlphaFoldDB" id="D7BJH1"/>
<evidence type="ECO:0000313" key="2">
    <source>
        <dbReference type="Proteomes" id="UP000001916"/>
    </source>
</evidence>
<reference evidence="1 2" key="1">
    <citation type="journal article" date="2010" name="Stand. Genomic Sci.">
        <title>Complete genome sequence of Meiothermus silvanus type strain (VI-R2).</title>
        <authorList>
            <person name="Sikorski J."/>
            <person name="Tindall B.J."/>
            <person name="Lowry S."/>
            <person name="Lucas S."/>
            <person name="Nolan M."/>
            <person name="Copeland A."/>
            <person name="Glavina Del Rio T."/>
            <person name="Tice H."/>
            <person name="Cheng J.F."/>
            <person name="Han C."/>
            <person name="Pitluck S."/>
            <person name="Liolios K."/>
            <person name="Ivanova N."/>
            <person name="Mavromatis K."/>
            <person name="Mikhailova N."/>
            <person name="Pati A."/>
            <person name="Goodwin L."/>
            <person name="Chen A."/>
            <person name="Palaniappan K."/>
            <person name="Land M."/>
            <person name="Hauser L."/>
            <person name="Chang Y.J."/>
            <person name="Jeffries C.D."/>
            <person name="Rohde M."/>
            <person name="Goker M."/>
            <person name="Woyke T."/>
            <person name="Bristow J."/>
            <person name="Eisen J.A."/>
            <person name="Markowitz V."/>
            <person name="Hugenholtz P."/>
            <person name="Kyrpides N.C."/>
            <person name="Klenk H.P."/>
            <person name="Lapidus A."/>
        </authorList>
    </citation>
    <scope>NUCLEOTIDE SEQUENCE [LARGE SCALE GENOMIC DNA]</scope>
    <source>
        <strain evidence="2">ATCC 700542 / DSM 9946 / VI-R2</strain>
        <plasmid evidence="2">Plasmid pMESIL02</plasmid>
    </source>
</reference>
<name>D7BJH1_ALLS1</name>
<gene>
    <name evidence="1" type="ORF">Mesil_3532</name>
</gene>
<protein>
    <submittedName>
        <fullName evidence="1">Uncharacterized protein</fullName>
    </submittedName>
</protein>
<keyword evidence="2" id="KW-1185">Reference proteome</keyword>
<dbReference type="Proteomes" id="UP000001916">
    <property type="component" value="Plasmid pMESIL02"/>
</dbReference>
<evidence type="ECO:0000313" key="1">
    <source>
        <dbReference type="EMBL" id="ADH65327.1"/>
    </source>
</evidence>
<dbReference type="KEGG" id="msv:Mesil_3532"/>